<dbReference type="OrthoDB" id="129984at2157"/>
<keyword evidence="2" id="KW-1185">Reference proteome</keyword>
<gene>
    <name evidence="1" type="ORF">SZ63_11745</name>
</gene>
<evidence type="ECO:0000313" key="2">
    <source>
        <dbReference type="Proteomes" id="UP000035301"/>
    </source>
</evidence>
<dbReference type="STRING" id="1550566.SZ63_11745"/>
<dbReference type="EMBL" id="JXOJ01000008">
    <property type="protein sequence ID" value="KLK87257.1"/>
    <property type="molecule type" value="Genomic_DNA"/>
</dbReference>
<reference evidence="1 2" key="1">
    <citation type="journal article" date="2015" name="Int. J. Syst. Evol. Microbiol.">
        <title>Methanoculleus sediminis sp. nov., a methanogen from sediments near a submarine mud volcano.</title>
        <authorList>
            <person name="Chen S.C."/>
            <person name="Chen M.F."/>
            <person name="Lai M.C."/>
            <person name="Weng C.Y."/>
            <person name="Wu S.Y."/>
            <person name="Lin S."/>
            <person name="Yang T.F."/>
            <person name="Chen P.C."/>
        </authorList>
    </citation>
    <scope>NUCLEOTIDE SEQUENCE [LARGE SCALE GENOMIC DNA]</scope>
    <source>
        <strain evidence="1 2">S3Fa</strain>
    </source>
</reference>
<sequence length="102" mass="11342">MHKDTYREAILKMIRDGDAKICCIACGESDRSVIELHHVFGRKLSWLEVPLCKNCHAKITAEQNKLPPKDRKGCPFIGVSIGALAVVWGQQCIDQAHKGVDT</sequence>
<comment type="caution">
    <text evidence="1">The sequence shown here is derived from an EMBL/GenBank/DDBJ whole genome shotgun (WGS) entry which is preliminary data.</text>
</comment>
<name>A0A0H1R3B7_9EURY</name>
<protein>
    <submittedName>
        <fullName evidence="1">Uncharacterized protein</fullName>
    </submittedName>
</protein>
<evidence type="ECO:0000313" key="1">
    <source>
        <dbReference type="EMBL" id="KLK87257.1"/>
    </source>
</evidence>
<dbReference type="PATRIC" id="fig|1550566.3.peg.2569"/>
<organism evidence="1 2">
    <name type="scientific">Methanoculleus sediminis</name>
    <dbReference type="NCBI Taxonomy" id="1550566"/>
    <lineage>
        <taxon>Archaea</taxon>
        <taxon>Methanobacteriati</taxon>
        <taxon>Methanobacteriota</taxon>
        <taxon>Stenosarchaea group</taxon>
        <taxon>Methanomicrobia</taxon>
        <taxon>Methanomicrobiales</taxon>
        <taxon>Methanomicrobiaceae</taxon>
        <taxon>Methanoculleus</taxon>
    </lineage>
</organism>
<proteinExistence type="predicted"/>
<dbReference type="Proteomes" id="UP000035301">
    <property type="component" value="Unassembled WGS sequence"/>
</dbReference>
<accession>A0A0H1R3B7</accession>
<dbReference type="RefSeq" id="WP_048185616.1">
    <property type="nucleotide sequence ID" value="NZ_JXOJ01000008.1"/>
</dbReference>
<dbReference type="AlphaFoldDB" id="A0A0H1R3B7"/>